<evidence type="ECO:0000313" key="1">
    <source>
        <dbReference type="EMBL" id="VVE73179.1"/>
    </source>
</evidence>
<dbReference type="Proteomes" id="UP000383122">
    <property type="component" value="Unassembled WGS sequence"/>
</dbReference>
<accession>A0A5E5AHQ3</accession>
<protein>
    <submittedName>
        <fullName evidence="1">DNA-binding protein</fullName>
    </submittedName>
</protein>
<organism evidence="1 2">
    <name type="scientific">Pandoraea anapnoica</name>
    <dbReference type="NCBI Taxonomy" id="2508301"/>
    <lineage>
        <taxon>Bacteria</taxon>
        <taxon>Pseudomonadati</taxon>
        <taxon>Pseudomonadota</taxon>
        <taxon>Betaproteobacteria</taxon>
        <taxon>Burkholderiales</taxon>
        <taxon>Burkholderiaceae</taxon>
        <taxon>Pandoraea</taxon>
    </lineage>
</organism>
<sequence>MSLTPQSTSVGRFLTTNELASAISLRPQSIRKRYSQTGSYHGVVPLKLEACRRLLWPANAVEQLAKRGRDVV</sequence>
<keyword evidence="2" id="KW-1185">Reference proteome</keyword>
<proteinExistence type="predicted"/>
<keyword evidence="1" id="KW-0238">DNA-binding</keyword>
<dbReference type="GO" id="GO:0003677">
    <property type="term" value="F:DNA binding"/>
    <property type="evidence" value="ECO:0007669"/>
    <property type="project" value="UniProtKB-KW"/>
</dbReference>
<dbReference type="EMBL" id="CABPSP010000016">
    <property type="protein sequence ID" value="VVE73179.1"/>
    <property type="molecule type" value="Genomic_DNA"/>
</dbReference>
<gene>
    <name evidence="1" type="ORF">PAN31117_04642</name>
</gene>
<name>A0A5E5AHQ3_9BURK</name>
<evidence type="ECO:0000313" key="2">
    <source>
        <dbReference type="Proteomes" id="UP000383122"/>
    </source>
</evidence>
<dbReference type="AlphaFoldDB" id="A0A5E5AHQ3"/>
<reference evidence="1 2" key="1">
    <citation type="submission" date="2019-08" db="EMBL/GenBank/DDBJ databases">
        <authorList>
            <person name="Peeters C."/>
        </authorList>
    </citation>
    <scope>NUCLEOTIDE SEQUENCE [LARGE SCALE GENOMIC DNA]</scope>
    <source>
        <strain evidence="1 2">LMG 31117</strain>
    </source>
</reference>
<dbReference type="OrthoDB" id="6615103at2"/>